<gene>
    <name evidence="2" type="ORF">llap_6332</name>
</gene>
<proteinExistence type="predicted"/>
<dbReference type="Proteomes" id="UP000233556">
    <property type="component" value="Unassembled WGS sequence"/>
</dbReference>
<sequence>MEQILLKAMLRHIEDREVIQESLFCLTNPVAFYDGVTTSVDKGRAVDVVYLDFRKAFDTILHNILSLNWREGFDAWPVQWMRNWLDCCIQRVAVNGSMSRWRMVMSGVPQGSVFGPILFNIFINDTGSGIKCNLSNFADDSKLSGVIDTPEGWDAIQRDLDKLEK</sequence>
<dbReference type="InterPro" id="IPR000477">
    <property type="entry name" value="RT_dom"/>
</dbReference>
<dbReference type="PROSITE" id="PS50878">
    <property type="entry name" value="RT_POL"/>
    <property type="match status" value="1"/>
</dbReference>
<keyword evidence="2" id="KW-0548">Nucleotidyltransferase</keyword>
<evidence type="ECO:0000313" key="2">
    <source>
        <dbReference type="EMBL" id="PKU43362.1"/>
    </source>
</evidence>
<dbReference type="OrthoDB" id="416454at2759"/>
<dbReference type="PANTHER" id="PTHR33332">
    <property type="entry name" value="REVERSE TRANSCRIPTASE DOMAIN-CONTAINING PROTEIN"/>
    <property type="match status" value="1"/>
</dbReference>
<evidence type="ECO:0000313" key="3">
    <source>
        <dbReference type="Proteomes" id="UP000233556"/>
    </source>
</evidence>
<dbReference type="EMBL" id="KZ505910">
    <property type="protein sequence ID" value="PKU43362.1"/>
    <property type="molecule type" value="Genomic_DNA"/>
</dbReference>
<name>A0A2I0UBE2_LIMLA</name>
<keyword evidence="2" id="KW-0808">Transferase</keyword>
<dbReference type="InterPro" id="IPR043502">
    <property type="entry name" value="DNA/RNA_pol_sf"/>
</dbReference>
<keyword evidence="2" id="KW-0695">RNA-directed DNA polymerase</keyword>
<protein>
    <submittedName>
        <fullName evidence="2">Rna-directed dna polymerase from mobile element jockey-like</fullName>
    </submittedName>
</protein>
<feature type="domain" description="Reverse transcriptase" evidence="1">
    <location>
        <begin position="1"/>
        <end position="165"/>
    </location>
</feature>
<reference evidence="3" key="2">
    <citation type="submission" date="2017-12" db="EMBL/GenBank/DDBJ databases">
        <title>Genome sequence of the Bar-tailed Godwit (Limosa lapponica baueri).</title>
        <authorList>
            <person name="Lima N.C.B."/>
            <person name="Parody-Merino A.M."/>
            <person name="Battley P.F."/>
            <person name="Fidler A.E."/>
            <person name="Prosdocimi F."/>
        </authorList>
    </citation>
    <scope>NUCLEOTIDE SEQUENCE [LARGE SCALE GENOMIC DNA]</scope>
</reference>
<accession>A0A2I0UBE2</accession>
<dbReference type="Pfam" id="PF00078">
    <property type="entry name" value="RVT_1"/>
    <property type="match status" value="1"/>
</dbReference>
<keyword evidence="3" id="KW-1185">Reference proteome</keyword>
<organism evidence="2 3">
    <name type="scientific">Limosa lapponica baueri</name>
    <dbReference type="NCBI Taxonomy" id="1758121"/>
    <lineage>
        <taxon>Eukaryota</taxon>
        <taxon>Metazoa</taxon>
        <taxon>Chordata</taxon>
        <taxon>Craniata</taxon>
        <taxon>Vertebrata</taxon>
        <taxon>Euteleostomi</taxon>
        <taxon>Archelosauria</taxon>
        <taxon>Archosauria</taxon>
        <taxon>Dinosauria</taxon>
        <taxon>Saurischia</taxon>
        <taxon>Theropoda</taxon>
        <taxon>Coelurosauria</taxon>
        <taxon>Aves</taxon>
        <taxon>Neognathae</taxon>
        <taxon>Neoaves</taxon>
        <taxon>Charadriiformes</taxon>
        <taxon>Scolopacidae</taxon>
        <taxon>Limosa</taxon>
    </lineage>
</organism>
<dbReference type="GO" id="GO:0003964">
    <property type="term" value="F:RNA-directed DNA polymerase activity"/>
    <property type="evidence" value="ECO:0007669"/>
    <property type="project" value="UniProtKB-KW"/>
</dbReference>
<evidence type="ECO:0000259" key="1">
    <source>
        <dbReference type="PROSITE" id="PS50878"/>
    </source>
</evidence>
<dbReference type="AlphaFoldDB" id="A0A2I0UBE2"/>
<reference evidence="3" key="1">
    <citation type="submission" date="2017-11" db="EMBL/GenBank/DDBJ databases">
        <authorList>
            <person name="Lima N.C."/>
            <person name="Parody-Merino A.M."/>
            <person name="Battley P.F."/>
            <person name="Fidler A.E."/>
            <person name="Prosdocimi F."/>
        </authorList>
    </citation>
    <scope>NUCLEOTIDE SEQUENCE [LARGE SCALE GENOMIC DNA]</scope>
</reference>
<dbReference type="SUPFAM" id="SSF56672">
    <property type="entry name" value="DNA/RNA polymerases"/>
    <property type="match status" value="1"/>
</dbReference>